<keyword evidence="12" id="KW-1185">Reference proteome</keyword>
<dbReference type="PROSITE" id="PS00123">
    <property type="entry name" value="ALKALINE_PHOSPHATASE"/>
    <property type="match status" value="1"/>
</dbReference>
<dbReference type="SUPFAM" id="SSF53649">
    <property type="entry name" value="Alkaline phosphatase-like"/>
    <property type="match status" value="1"/>
</dbReference>
<dbReference type="PRINTS" id="PR00113">
    <property type="entry name" value="ALKPHPHTASE"/>
</dbReference>
<feature type="binding site" evidence="8">
    <location>
        <position position="257"/>
    </location>
    <ligand>
        <name>Zn(2+)</name>
        <dbReference type="ChEBI" id="CHEBI:29105"/>
        <label>2</label>
    </ligand>
</feature>
<evidence type="ECO:0000256" key="6">
    <source>
        <dbReference type="ARBA" id="ARBA00022842"/>
    </source>
</evidence>
<dbReference type="InterPro" id="IPR017850">
    <property type="entry name" value="Alkaline_phosphatase_core_sf"/>
</dbReference>
<evidence type="ECO:0000256" key="3">
    <source>
        <dbReference type="ARBA" id="ARBA00022723"/>
    </source>
</evidence>
<protein>
    <submittedName>
        <fullName evidence="11">Alkaline phosphatase 4</fullName>
        <ecNumber evidence="11">3.1.3.1</ecNumber>
    </submittedName>
</protein>
<comment type="similarity">
    <text evidence="1 9">Belongs to the alkaline phosphatase family.</text>
</comment>
<dbReference type="KEGG" id="pmes:FX988_01486"/>
<dbReference type="CDD" id="cd16012">
    <property type="entry name" value="ALP"/>
    <property type="match status" value="1"/>
</dbReference>
<name>A0A857JJ33_9ALTE</name>
<dbReference type="AlphaFoldDB" id="A0A857JJ33"/>
<evidence type="ECO:0000256" key="10">
    <source>
        <dbReference type="SAM" id="SignalP"/>
    </source>
</evidence>
<evidence type="ECO:0000256" key="2">
    <source>
        <dbReference type="ARBA" id="ARBA00022553"/>
    </source>
</evidence>
<comment type="cofactor">
    <cofactor evidence="8">
        <name>Mg(2+)</name>
        <dbReference type="ChEBI" id="CHEBI:18420"/>
    </cofactor>
    <text evidence="8">Binds 1 Mg(2+) ion.</text>
</comment>
<keyword evidence="4 11" id="KW-0378">Hydrolase</keyword>
<feature type="binding site" evidence="8">
    <location>
        <position position="261"/>
    </location>
    <ligand>
        <name>Zn(2+)</name>
        <dbReference type="ChEBI" id="CHEBI:29105"/>
        <label>2</label>
    </ligand>
</feature>
<keyword evidence="5 8" id="KW-0862">Zinc</keyword>
<organism evidence="11 12">
    <name type="scientific">Paraglaciecola mesophila</name>
    <dbReference type="NCBI Taxonomy" id="197222"/>
    <lineage>
        <taxon>Bacteria</taxon>
        <taxon>Pseudomonadati</taxon>
        <taxon>Pseudomonadota</taxon>
        <taxon>Gammaproteobacteria</taxon>
        <taxon>Alteromonadales</taxon>
        <taxon>Alteromonadaceae</taxon>
        <taxon>Paraglaciecola</taxon>
    </lineage>
</organism>
<evidence type="ECO:0000256" key="4">
    <source>
        <dbReference type="ARBA" id="ARBA00022801"/>
    </source>
</evidence>
<proteinExistence type="inferred from homology"/>
<dbReference type="OrthoDB" id="9794455at2"/>
<dbReference type="PANTHER" id="PTHR11596">
    <property type="entry name" value="ALKALINE PHOSPHATASE"/>
    <property type="match status" value="1"/>
</dbReference>
<feature type="binding site" evidence="8">
    <location>
        <position position="299"/>
    </location>
    <ligand>
        <name>Zn(2+)</name>
        <dbReference type="ChEBI" id="CHEBI:29105"/>
        <label>2</label>
    </ligand>
</feature>
<dbReference type="Gene3D" id="3.40.720.10">
    <property type="entry name" value="Alkaline Phosphatase, subunit A"/>
    <property type="match status" value="1"/>
</dbReference>
<gene>
    <name evidence="11" type="ORF">FX988_01486</name>
</gene>
<dbReference type="Gene3D" id="1.10.60.40">
    <property type="match status" value="1"/>
</dbReference>
<reference evidence="11 12" key="1">
    <citation type="submission" date="2019-12" db="EMBL/GenBank/DDBJ databases">
        <title>Genome sequencing and assembly of endphytes of Porphyra tenera.</title>
        <authorList>
            <person name="Park J.M."/>
            <person name="Shin R."/>
            <person name="Jo S.H."/>
        </authorList>
    </citation>
    <scope>NUCLEOTIDE SEQUENCE [LARGE SCALE GENOMIC DNA]</scope>
    <source>
        <strain evidence="11 12">GPM4</strain>
    </source>
</reference>
<feature type="binding site" evidence="8">
    <location>
        <position position="300"/>
    </location>
    <ligand>
        <name>Zn(2+)</name>
        <dbReference type="ChEBI" id="CHEBI:29105"/>
        <label>2</label>
    </ligand>
</feature>
<evidence type="ECO:0000256" key="9">
    <source>
        <dbReference type="RuleBase" id="RU003946"/>
    </source>
</evidence>
<accession>A0A857JJ33</accession>
<dbReference type="PANTHER" id="PTHR11596:SF5">
    <property type="entry name" value="ALKALINE PHOSPHATASE"/>
    <property type="match status" value="1"/>
</dbReference>
<dbReference type="SMART" id="SM00098">
    <property type="entry name" value="alkPPc"/>
    <property type="match status" value="1"/>
</dbReference>
<dbReference type="GO" id="GO:0004035">
    <property type="term" value="F:alkaline phosphatase activity"/>
    <property type="evidence" value="ECO:0007669"/>
    <property type="project" value="UniProtKB-EC"/>
</dbReference>
<dbReference type="InterPro" id="IPR001952">
    <property type="entry name" value="Alkaline_phosphatase"/>
</dbReference>
<evidence type="ECO:0000256" key="8">
    <source>
        <dbReference type="PIRSR" id="PIRSR601952-2"/>
    </source>
</evidence>
<evidence type="ECO:0000256" key="5">
    <source>
        <dbReference type="ARBA" id="ARBA00022833"/>
    </source>
</evidence>
<dbReference type="EC" id="3.1.3.1" evidence="11"/>
<dbReference type="Proteomes" id="UP000464524">
    <property type="component" value="Chromosome"/>
</dbReference>
<evidence type="ECO:0000313" key="11">
    <source>
        <dbReference type="EMBL" id="QHJ11258.1"/>
    </source>
</evidence>
<feature type="binding site" evidence="8">
    <location>
        <position position="252"/>
    </location>
    <ligand>
        <name>Mg(2+)</name>
        <dbReference type="ChEBI" id="CHEBI:18420"/>
    </ligand>
</feature>
<dbReference type="EMBL" id="CP047656">
    <property type="protein sequence ID" value="QHJ11258.1"/>
    <property type="molecule type" value="Genomic_DNA"/>
</dbReference>
<feature type="binding site" evidence="8">
    <location>
        <position position="392"/>
    </location>
    <ligand>
        <name>Zn(2+)</name>
        <dbReference type="ChEBI" id="CHEBI:29105"/>
        <label>2</label>
    </ligand>
</feature>
<comment type="cofactor">
    <cofactor evidence="8">
        <name>Zn(2+)</name>
        <dbReference type="ChEBI" id="CHEBI:29105"/>
    </cofactor>
    <text evidence="8">Binds 2 Zn(2+) ions.</text>
</comment>
<feature type="signal peptide" evidence="10">
    <location>
        <begin position="1"/>
        <end position="18"/>
    </location>
</feature>
<feature type="active site" description="Phosphoserine intermediate" evidence="7">
    <location>
        <position position="79"/>
    </location>
</feature>
<feature type="binding site" evidence="8">
    <location>
        <position position="30"/>
    </location>
    <ligand>
        <name>Mg(2+)</name>
        <dbReference type="ChEBI" id="CHEBI:18420"/>
    </ligand>
</feature>
<keyword evidence="10" id="KW-0732">Signal</keyword>
<evidence type="ECO:0000256" key="7">
    <source>
        <dbReference type="PIRSR" id="PIRSR601952-1"/>
    </source>
</evidence>
<dbReference type="RefSeq" id="WP_160179018.1">
    <property type="nucleotide sequence ID" value="NZ_CP047656.1"/>
</dbReference>
<evidence type="ECO:0000313" key="12">
    <source>
        <dbReference type="Proteomes" id="UP000464524"/>
    </source>
</evidence>
<feature type="chain" id="PRO_5032913908" evidence="10">
    <location>
        <begin position="19"/>
        <end position="429"/>
    </location>
</feature>
<dbReference type="Pfam" id="PF00245">
    <property type="entry name" value="Alk_phosphatase"/>
    <property type="match status" value="1"/>
</dbReference>
<keyword evidence="2" id="KW-0597">Phosphoprotein</keyword>
<feature type="binding site" evidence="8">
    <location>
        <position position="132"/>
    </location>
    <ligand>
        <name>Mg(2+)</name>
        <dbReference type="ChEBI" id="CHEBI:18420"/>
    </ligand>
</feature>
<keyword evidence="6 8" id="KW-0460">Magnesium</keyword>
<feature type="binding site" evidence="8">
    <location>
        <position position="130"/>
    </location>
    <ligand>
        <name>Mg(2+)</name>
        <dbReference type="ChEBI" id="CHEBI:18420"/>
    </ligand>
</feature>
<sequence>MKFVNTILLSALSMGVVAQEPKNVIMVVGDGMGPAYTTAYRYFADDKNTLEVEQTVFDRMLVGMASTYPARISGYVTDSAAGATALATGVKSYNGAIAVDVDKKPVSTVLEWAKEQGMKTGIAVTSQINHATPAGYSSHNESRKNYNEIADSYFDRKVANSFVLDVMLGGGWDYFIRDDRNLVEEFQNVGYQYVDNIAELETADSTQPLLGLFAEQGLNWALDMPPKQRLKTLTQAAVNHLENDQGFFLLVEASQIDWAGHSNDVGAAMFEMQDLAQTMSWLEQYVDAHPDTLLVLTADHSTGGFTIGANKIYRWEPQWLDNLQASPYAIAKRLMAAEKKSALAADLLGFSLNDEEKSMIEAIDTQDEEIAYQTVKALLDVRTNTGWTTGGHTGVDVPVFAKGPGSEMFRGMLNNTQVADNIFTLLGQK</sequence>
<keyword evidence="3 8" id="KW-0479">Metal-binding</keyword>
<dbReference type="InterPro" id="IPR018299">
    <property type="entry name" value="Alkaline_phosphatase_AS"/>
</dbReference>
<dbReference type="GO" id="GO:0046872">
    <property type="term" value="F:metal ion binding"/>
    <property type="evidence" value="ECO:0007669"/>
    <property type="project" value="UniProtKB-KW"/>
</dbReference>
<feature type="binding site" evidence="8">
    <location>
        <position position="30"/>
    </location>
    <ligand>
        <name>Zn(2+)</name>
        <dbReference type="ChEBI" id="CHEBI:29105"/>
        <label>2</label>
    </ligand>
</feature>
<evidence type="ECO:0000256" key="1">
    <source>
        <dbReference type="ARBA" id="ARBA00005984"/>
    </source>
</evidence>